<feature type="non-terminal residue" evidence="7">
    <location>
        <position position="1"/>
    </location>
</feature>
<dbReference type="AlphaFoldDB" id="A0A0C2HEP7"/>
<evidence type="ECO:0000256" key="4">
    <source>
        <dbReference type="ARBA" id="ARBA00023136"/>
    </source>
</evidence>
<feature type="transmembrane region" description="Helical" evidence="5">
    <location>
        <begin position="44"/>
        <end position="62"/>
    </location>
</feature>
<evidence type="ECO:0000313" key="8">
    <source>
        <dbReference type="Proteomes" id="UP000054047"/>
    </source>
</evidence>
<name>A0A0C2HEP7_9BILA</name>
<dbReference type="OrthoDB" id="5788137at2759"/>
<keyword evidence="2 5" id="KW-0812">Transmembrane</keyword>
<dbReference type="GO" id="GO:0016020">
    <property type="term" value="C:membrane"/>
    <property type="evidence" value="ECO:0007669"/>
    <property type="project" value="UniProtKB-SubCell"/>
</dbReference>
<dbReference type="Pfam" id="PF02544">
    <property type="entry name" value="Steroid_dh"/>
    <property type="match status" value="1"/>
</dbReference>
<gene>
    <name evidence="7" type="ORF">ANCDUO_01652</name>
</gene>
<dbReference type="InterPro" id="IPR001104">
    <property type="entry name" value="3-oxo-5_a-steroid_4-DH_C"/>
</dbReference>
<dbReference type="Proteomes" id="UP000054047">
    <property type="component" value="Unassembled WGS sequence"/>
</dbReference>
<evidence type="ECO:0000256" key="2">
    <source>
        <dbReference type="ARBA" id="ARBA00022692"/>
    </source>
</evidence>
<evidence type="ECO:0000256" key="5">
    <source>
        <dbReference type="SAM" id="Phobius"/>
    </source>
</evidence>
<dbReference type="GO" id="GO:0006629">
    <property type="term" value="P:lipid metabolic process"/>
    <property type="evidence" value="ECO:0007669"/>
    <property type="project" value="InterPro"/>
</dbReference>
<evidence type="ECO:0000256" key="1">
    <source>
        <dbReference type="ARBA" id="ARBA00004141"/>
    </source>
</evidence>
<dbReference type="GO" id="GO:0016627">
    <property type="term" value="F:oxidoreductase activity, acting on the CH-CH group of donors"/>
    <property type="evidence" value="ECO:0007669"/>
    <property type="project" value="InterPro"/>
</dbReference>
<sequence>QASKIFRIYPSFQLVIPARLAWAVQEFPSFALPLYYITGSKTTAGTIVLLAFLIHYFNRFVTPITYTYHSQYYHPGGFSTHPFTYLGIIVFASGMYINIRSDSILRNLKETWRNRWHVRICVWSKFLWRDR</sequence>
<dbReference type="EMBL" id="KN726488">
    <property type="protein sequence ID" value="KIH68016.1"/>
    <property type="molecule type" value="Genomic_DNA"/>
</dbReference>
<comment type="subcellular location">
    <subcellularLocation>
        <location evidence="1">Membrane</location>
        <topology evidence="1">Multi-pass membrane protein</topology>
    </subcellularLocation>
</comment>
<organism evidence="7 8">
    <name type="scientific">Ancylostoma duodenale</name>
    <dbReference type="NCBI Taxonomy" id="51022"/>
    <lineage>
        <taxon>Eukaryota</taxon>
        <taxon>Metazoa</taxon>
        <taxon>Ecdysozoa</taxon>
        <taxon>Nematoda</taxon>
        <taxon>Chromadorea</taxon>
        <taxon>Rhabditida</taxon>
        <taxon>Rhabditina</taxon>
        <taxon>Rhabditomorpha</taxon>
        <taxon>Strongyloidea</taxon>
        <taxon>Ancylostomatidae</taxon>
        <taxon>Ancylostomatinae</taxon>
        <taxon>Ancylostoma</taxon>
    </lineage>
</organism>
<evidence type="ECO:0000259" key="6">
    <source>
        <dbReference type="Pfam" id="PF02544"/>
    </source>
</evidence>
<feature type="transmembrane region" description="Helical" evidence="5">
    <location>
        <begin position="82"/>
        <end position="99"/>
    </location>
</feature>
<evidence type="ECO:0000313" key="7">
    <source>
        <dbReference type="EMBL" id="KIH68016.1"/>
    </source>
</evidence>
<keyword evidence="8" id="KW-1185">Reference proteome</keyword>
<protein>
    <recommendedName>
        <fullName evidence="6">3-oxo-5-alpha-steroid 4-dehydrogenase C-terminal domain-containing protein</fullName>
    </recommendedName>
</protein>
<accession>A0A0C2HEP7</accession>
<proteinExistence type="predicted"/>
<reference evidence="7 8" key="1">
    <citation type="submission" date="2013-12" db="EMBL/GenBank/DDBJ databases">
        <title>Draft genome of the parsitic nematode Ancylostoma duodenale.</title>
        <authorList>
            <person name="Mitreva M."/>
        </authorList>
    </citation>
    <scope>NUCLEOTIDE SEQUENCE [LARGE SCALE GENOMIC DNA]</scope>
    <source>
        <strain evidence="7 8">Zhejiang</strain>
    </source>
</reference>
<keyword evidence="3 5" id="KW-1133">Transmembrane helix</keyword>
<keyword evidence="4 5" id="KW-0472">Membrane</keyword>
<feature type="domain" description="3-oxo-5-alpha-steroid 4-dehydrogenase C-terminal" evidence="6">
    <location>
        <begin position="46"/>
        <end position="118"/>
    </location>
</feature>
<evidence type="ECO:0000256" key="3">
    <source>
        <dbReference type="ARBA" id="ARBA00022989"/>
    </source>
</evidence>